<gene>
    <name evidence="2" type="ORF">LIP50_04040</name>
</gene>
<dbReference type="EMBL" id="JAJBMB010000003">
    <property type="protein sequence ID" value="MCB5445369.1"/>
    <property type="molecule type" value="Genomic_DNA"/>
</dbReference>
<protein>
    <submittedName>
        <fullName evidence="2">Cysteine-rich small domain-containing protein</fullName>
    </submittedName>
</protein>
<accession>A0ABS8CV86</accession>
<keyword evidence="3" id="KW-1185">Reference proteome</keyword>
<evidence type="ECO:0000313" key="3">
    <source>
        <dbReference type="Proteomes" id="UP001299409"/>
    </source>
</evidence>
<evidence type="ECO:0000313" key="2">
    <source>
        <dbReference type="EMBL" id="MCB5445369.1"/>
    </source>
</evidence>
<organism evidence="2 3">
    <name type="scientific">Intestinibacter bartlettii</name>
    <dbReference type="NCBI Taxonomy" id="261299"/>
    <lineage>
        <taxon>Bacteria</taxon>
        <taxon>Bacillati</taxon>
        <taxon>Bacillota</taxon>
        <taxon>Clostridia</taxon>
        <taxon>Peptostreptococcales</taxon>
        <taxon>Peptostreptococcaceae</taxon>
        <taxon>Intestinibacter</taxon>
    </lineage>
</organism>
<dbReference type="Proteomes" id="UP001299409">
    <property type="component" value="Unassembled WGS sequence"/>
</dbReference>
<comment type="caution">
    <text evidence="2">The sequence shown here is derived from an EMBL/GenBank/DDBJ whole genome shotgun (WGS) entry which is preliminary data.</text>
</comment>
<sequence length="89" mass="10624">MKLNYKFFSHTECEFFPCHKTNDPENFNCLFCYCPLYALKDKCGGNFKYTEKGIKDCKNCTLPHQRKNYDYVIGKFKEIIEITKLDTEK</sequence>
<proteinExistence type="predicted"/>
<dbReference type="Pfam" id="PF04071">
    <property type="entry name" value="zf-like"/>
    <property type="match status" value="1"/>
</dbReference>
<name>A0ABS8CV86_9FIRM</name>
<dbReference type="RefSeq" id="WP_138342768.1">
    <property type="nucleotide sequence ID" value="NZ_BAABXU010000001.1"/>
</dbReference>
<evidence type="ECO:0000259" key="1">
    <source>
        <dbReference type="Pfam" id="PF04071"/>
    </source>
</evidence>
<feature type="domain" description="Cysteine-rich small" evidence="1">
    <location>
        <begin position="4"/>
        <end position="84"/>
    </location>
</feature>
<dbReference type="InterPro" id="IPR007212">
    <property type="entry name" value="Zf-like"/>
</dbReference>
<dbReference type="GeneID" id="89566044"/>
<reference evidence="2 3" key="1">
    <citation type="submission" date="2021-10" db="EMBL/GenBank/DDBJ databases">
        <title>Collection of gut derived symbiotic bacterial strains cultured from healthy donors.</title>
        <authorList>
            <person name="Lin H."/>
            <person name="Littmann E."/>
            <person name="Claire K."/>
            <person name="Pamer E."/>
        </authorList>
    </citation>
    <scope>NUCLEOTIDE SEQUENCE [LARGE SCALE GENOMIC DNA]</scope>
    <source>
        <strain evidence="2 3">MSK.17.68</strain>
    </source>
</reference>